<evidence type="ECO:0000256" key="3">
    <source>
        <dbReference type="ARBA" id="ARBA00023274"/>
    </source>
</evidence>
<dbReference type="GeneID" id="100903204"/>
<dbReference type="CTD" id="65003"/>
<dbReference type="GO" id="GO:0003735">
    <property type="term" value="F:structural constituent of ribosome"/>
    <property type="evidence" value="ECO:0007669"/>
    <property type="project" value="InterPro"/>
</dbReference>
<dbReference type="InterPro" id="IPR020784">
    <property type="entry name" value="Ribosomal_uL11_N"/>
</dbReference>
<dbReference type="GO" id="GO:0070180">
    <property type="term" value="F:large ribosomal subunit rRNA binding"/>
    <property type="evidence" value="ECO:0007669"/>
    <property type="project" value="TreeGrafter"/>
</dbReference>
<reference evidence="11" key="1">
    <citation type="submission" date="2025-08" db="UniProtKB">
        <authorList>
            <consortium name="RefSeq"/>
        </authorList>
    </citation>
    <scope>IDENTIFICATION</scope>
</reference>
<comment type="subunit">
    <text evidence="4">Component of the mitochondrial ribosome large subunit (39S) which comprises a 16S rRNA and about 50 distinct proteins.</text>
</comment>
<comment type="similarity">
    <text evidence="1 7">Belongs to the universal ribosomal protein uL11 family.</text>
</comment>
<feature type="domain" description="Large ribosomal subunit protein uL11 C-terminal" evidence="8">
    <location>
        <begin position="84"/>
        <end position="153"/>
    </location>
</feature>
<evidence type="ECO:0000256" key="1">
    <source>
        <dbReference type="ARBA" id="ARBA00010537"/>
    </source>
</evidence>
<protein>
    <recommendedName>
        <fullName evidence="5">Large ribosomal subunit protein uL11m</fullName>
    </recommendedName>
    <alternativeName>
        <fullName evidence="6">39S ribosomal protein L11, mitochondrial</fullName>
    </alternativeName>
</protein>
<dbReference type="InterPro" id="IPR000911">
    <property type="entry name" value="Ribosomal_uL11"/>
</dbReference>
<dbReference type="Gene3D" id="1.10.10.250">
    <property type="entry name" value="Ribosomal protein L11, C-terminal domain"/>
    <property type="match status" value="1"/>
</dbReference>
<dbReference type="InterPro" id="IPR036769">
    <property type="entry name" value="Ribosomal_uL11_C_sf"/>
</dbReference>
<feature type="domain" description="Large ribosomal subunit protein uL11 N-terminal" evidence="9">
    <location>
        <begin position="21"/>
        <end position="78"/>
    </location>
</feature>
<keyword evidence="3 7" id="KW-0687">Ribonucleoprotein</keyword>
<evidence type="ECO:0000313" key="11">
    <source>
        <dbReference type="RefSeq" id="XP_003739132.1"/>
    </source>
</evidence>
<dbReference type="AlphaFoldDB" id="A0AAJ6QP16"/>
<gene>
    <name evidence="11" type="primary">LOC100903204</name>
</gene>
<proteinExistence type="inferred from homology"/>
<dbReference type="PANTHER" id="PTHR11661">
    <property type="entry name" value="60S RIBOSOMAL PROTEIN L12"/>
    <property type="match status" value="1"/>
</dbReference>
<evidence type="ECO:0000256" key="4">
    <source>
        <dbReference type="ARBA" id="ARBA00038782"/>
    </source>
</evidence>
<evidence type="ECO:0000256" key="6">
    <source>
        <dbReference type="ARBA" id="ARBA00041455"/>
    </source>
</evidence>
<dbReference type="FunFam" id="1.10.10.250:FF:000003">
    <property type="entry name" value="Mitochondrial ribosomal protein L11"/>
    <property type="match status" value="1"/>
</dbReference>
<organism evidence="10 11">
    <name type="scientific">Galendromus occidentalis</name>
    <name type="common">western predatory mite</name>
    <dbReference type="NCBI Taxonomy" id="34638"/>
    <lineage>
        <taxon>Eukaryota</taxon>
        <taxon>Metazoa</taxon>
        <taxon>Ecdysozoa</taxon>
        <taxon>Arthropoda</taxon>
        <taxon>Chelicerata</taxon>
        <taxon>Arachnida</taxon>
        <taxon>Acari</taxon>
        <taxon>Parasitiformes</taxon>
        <taxon>Mesostigmata</taxon>
        <taxon>Gamasina</taxon>
        <taxon>Phytoseioidea</taxon>
        <taxon>Phytoseiidae</taxon>
        <taxon>Typhlodrominae</taxon>
        <taxon>Galendromus</taxon>
    </lineage>
</organism>
<accession>A0AAJ6QP16</accession>
<evidence type="ECO:0000256" key="7">
    <source>
        <dbReference type="RuleBase" id="RU003978"/>
    </source>
</evidence>
<sequence length="193" mass="21348">MKGMKSARKAVEKVIHTTPLKTYVPAGMAIPGPPLGPQLGQRGVNIAAFCKDFNERTKDIKKGIPIPCKISLNADRSYTLETINPPIQYFVMQAAGLQRGAQFHGREVAGMISLKHVYEIAKIKSEDSIYDCVPLKDICQEVMRVAFTCGIEVVPKLTAEEIEAKQEERKDVVANQLAAIEEKRQAKLLRISA</sequence>
<dbReference type="HAMAP" id="MF_00736">
    <property type="entry name" value="Ribosomal_uL11"/>
    <property type="match status" value="1"/>
</dbReference>
<evidence type="ECO:0000259" key="9">
    <source>
        <dbReference type="Pfam" id="PF03946"/>
    </source>
</evidence>
<name>A0AAJ6QP16_9ACAR</name>
<dbReference type="KEGG" id="goe:100903204"/>
<dbReference type="CDD" id="cd00349">
    <property type="entry name" value="Ribosomal_L11"/>
    <property type="match status" value="1"/>
</dbReference>
<dbReference type="SUPFAM" id="SSF46906">
    <property type="entry name" value="Ribosomal protein L11, C-terminal domain"/>
    <property type="match status" value="1"/>
</dbReference>
<dbReference type="Pfam" id="PF03946">
    <property type="entry name" value="Ribosomal_L11_N"/>
    <property type="match status" value="1"/>
</dbReference>
<dbReference type="PANTHER" id="PTHR11661:SF1">
    <property type="entry name" value="LARGE RIBOSOMAL SUBUNIT PROTEIN UL11M"/>
    <property type="match status" value="1"/>
</dbReference>
<dbReference type="InterPro" id="IPR020783">
    <property type="entry name" value="Ribosomal_uL11_C"/>
</dbReference>
<evidence type="ECO:0000256" key="5">
    <source>
        <dbReference type="ARBA" id="ARBA00040104"/>
    </source>
</evidence>
<dbReference type="Gene3D" id="3.30.1550.10">
    <property type="entry name" value="Ribosomal protein L11/L12, N-terminal domain"/>
    <property type="match status" value="1"/>
</dbReference>
<dbReference type="GO" id="GO:0006412">
    <property type="term" value="P:translation"/>
    <property type="evidence" value="ECO:0007669"/>
    <property type="project" value="InterPro"/>
</dbReference>
<dbReference type="Proteomes" id="UP000694867">
    <property type="component" value="Unplaced"/>
</dbReference>
<dbReference type="Pfam" id="PF00298">
    <property type="entry name" value="Ribosomal_L11"/>
    <property type="match status" value="1"/>
</dbReference>
<evidence type="ECO:0000259" key="8">
    <source>
        <dbReference type="Pfam" id="PF00298"/>
    </source>
</evidence>
<evidence type="ECO:0000256" key="2">
    <source>
        <dbReference type="ARBA" id="ARBA00022980"/>
    </source>
</evidence>
<keyword evidence="2 7" id="KW-0689">Ribosomal protein</keyword>
<dbReference type="InterPro" id="IPR036796">
    <property type="entry name" value="Ribosomal_uL11_N_sf"/>
</dbReference>
<dbReference type="GO" id="GO:0005762">
    <property type="term" value="C:mitochondrial large ribosomal subunit"/>
    <property type="evidence" value="ECO:0007669"/>
    <property type="project" value="TreeGrafter"/>
</dbReference>
<keyword evidence="10" id="KW-1185">Reference proteome</keyword>
<dbReference type="SMART" id="SM00649">
    <property type="entry name" value="RL11"/>
    <property type="match status" value="1"/>
</dbReference>
<dbReference type="SUPFAM" id="SSF54747">
    <property type="entry name" value="Ribosomal L11/L12e N-terminal domain"/>
    <property type="match status" value="1"/>
</dbReference>
<dbReference type="RefSeq" id="XP_003739132.1">
    <property type="nucleotide sequence ID" value="XM_003739084.1"/>
</dbReference>
<evidence type="ECO:0000313" key="10">
    <source>
        <dbReference type="Proteomes" id="UP000694867"/>
    </source>
</evidence>